<gene>
    <name evidence="1" type="ORF">SAMN04488700_1190</name>
</gene>
<dbReference type="InterPro" id="IPR005186">
    <property type="entry name" value="FlaG"/>
</dbReference>
<dbReference type="Proteomes" id="UP000193435">
    <property type="component" value="Unassembled WGS sequence"/>
</dbReference>
<dbReference type="PANTHER" id="PTHR37166:SF1">
    <property type="entry name" value="PROTEIN FLAG"/>
    <property type="match status" value="1"/>
</dbReference>
<reference evidence="1 2" key="1">
    <citation type="submission" date="2017-04" db="EMBL/GenBank/DDBJ databases">
        <authorList>
            <person name="Afonso C.L."/>
            <person name="Miller P.J."/>
            <person name="Scott M.A."/>
            <person name="Spackman E."/>
            <person name="Goraichik I."/>
            <person name="Dimitrov K.M."/>
            <person name="Suarez D.L."/>
            <person name="Swayne D.E."/>
        </authorList>
    </citation>
    <scope>NUCLEOTIDE SEQUENCE [LARGE SCALE GENOMIC DNA]</scope>
    <source>
        <strain evidence="1 2">LMG26642</strain>
    </source>
</reference>
<dbReference type="InterPro" id="IPR035924">
    <property type="entry name" value="FlaG-like_sf"/>
</dbReference>
<keyword evidence="1" id="KW-0966">Cell projection</keyword>
<dbReference type="RefSeq" id="WP_245592960.1">
    <property type="nucleotide sequence ID" value="NZ_FOAH01000001.1"/>
</dbReference>
<sequence>MDIVQAINTVLQTRPIGIESSTQSKFKEEKTQYQQEQSQEVVFSKEELQKKVDEINEYVLGFNAQFSFKVHEGTGRTFVRLIDMQTHDIIKEIPPEKMMDVVAGIWDLMGIVVDRKE</sequence>
<keyword evidence="1" id="KW-0282">Flagellum</keyword>
<dbReference type="STRING" id="1073423.SAMN04488700_1190"/>
<keyword evidence="1" id="KW-0969">Cilium</keyword>
<keyword evidence="2" id="KW-1185">Reference proteome</keyword>
<protein>
    <submittedName>
        <fullName evidence="1">Flagellar protein FlaG</fullName>
    </submittedName>
</protein>
<dbReference type="SUPFAM" id="SSF160214">
    <property type="entry name" value="FlaG-like"/>
    <property type="match status" value="1"/>
</dbReference>
<name>A0A1X7N2A7_9LACT</name>
<dbReference type="EMBL" id="FXBJ01000002">
    <property type="protein sequence ID" value="SMH30574.1"/>
    <property type="molecule type" value="Genomic_DNA"/>
</dbReference>
<dbReference type="Gene3D" id="3.30.160.170">
    <property type="entry name" value="FlaG-like"/>
    <property type="match status" value="1"/>
</dbReference>
<dbReference type="Pfam" id="PF03646">
    <property type="entry name" value="FlaG"/>
    <property type="match status" value="1"/>
</dbReference>
<dbReference type="AlphaFoldDB" id="A0A1X7N2A7"/>
<evidence type="ECO:0000313" key="2">
    <source>
        <dbReference type="Proteomes" id="UP000193435"/>
    </source>
</evidence>
<dbReference type="PANTHER" id="PTHR37166">
    <property type="entry name" value="PROTEIN FLAG"/>
    <property type="match status" value="1"/>
</dbReference>
<evidence type="ECO:0000313" key="1">
    <source>
        <dbReference type="EMBL" id="SMH30574.1"/>
    </source>
</evidence>
<proteinExistence type="predicted"/>
<organism evidence="1 2">
    <name type="scientific">Carnobacterium iners</name>
    <dbReference type="NCBI Taxonomy" id="1073423"/>
    <lineage>
        <taxon>Bacteria</taxon>
        <taxon>Bacillati</taxon>
        <taxon>Bacillota</taxon>
        <taxon>Bacilli</taxon>
        <taxon>Lactobacillales</taxon>
        <taxon>Carnobacteriaceae</taxon>
        <taxon>Carnobacterium</taxon>
    </lineage>
</organism>
<accession>A0A1X7N2A7</accession>